<dbReference type="Gene3D" id="3.40.720.10">
    <property type="entry name" value="Alkaline Phosphatase, subunit A"/>
    <property type="match status" value="1"/>
</dbReference>
<feature type="compositionally biased region" description="Basic and acidic residues" evidence="3">
    <location>
        <begin position="412"/>
        <end position="422"/>
    </location>
</feature>
<feature type="region of interest" description="Disordered" evidence="3">
    <location>
        <begin position="411"/>
        <end position="441"/>
    </location>
</feature>
<dbReference type="InterPro" id="IPR050738">
    <property type="entry name" value="Sulfatase"/>
</dbReference>
<dbReference type="Pfam" id="PF00754">
    <property type="entry name" value="F5_F8_type_C"/>
    <property type="match status" value="1"/>
</dbReference>
<evidence type="ECO:0000256" key="1">
    <source>
        <dbReference type="ARBA" id="ARBA00008779"/>
    </source>
</evidence>
<dbReference type="SUPFAM" id="SSF53649">
    <property type="entry name" value="Alkaline phosphatase-like"/>
    <property type="match status" value="1"/>
</dbReference>
<feature type="non-terminal residue" evidence="5">
    <location>
        <position position="1"/>
    </location>
</feature>
<dbReference type="InterPro" id="IPR008979">
    <property type="entry name" value="Galactose-bd-like_sf"/>
</dbReference>
<evidence type="ECO:0000256" key="3">
    <source>
        <dbReference type="SAM" id="MobiDB-lite"/>
    </source>
</evidence>
<dbReference type="GO" id="GO:0004065">
    <property type="term" value="F:arylsulfatase activity"/>
    <property type="evidence" value="ECO:0007669"/>
    <property type="project" value="TreeGrafter"/>
</dbReference>
<dbReference type="InterPro" id="IPR000421">
    <property type="entry name" value="FA58C"/>
</dbReference>
<feature type="domain" description="F5/8 type C" evidence="4">
    <location>
        <begin position="434"/>
        <end position="570"/>
    </location>
</feature>
<dbReference type="EMBL" id="UINC01043140">
    <property type="protein sequence ID" value="SVB46751.1"/>
    <property type="molecule type" value="Genomic_DNA"/>
</dbReference>
<evidence type="ECO:0000259" key="4">
    <source>
        <dbReference type="PROSITE" id="PS50022"/>
    </source>
</evidence>
<dbReference type="CDD" id="cd16145">
    <property type="entry name" value="ARS_like"/>
    <property type="match status" value="1"/>
</dbReference>
<reference evidence="5" key="1">
    <citation type="submission" date="2018-05" db="EMBL/GenBank/DDBJ databases">
        <authorList>
            <person name="Lanie J.A."/>
            <person name="Ng W.-L."/>
            <person name="Kazmierczak K.M."/>
            <person name="Andrzejewski T.M."/>
            <person name="Davidsen T.M."/>
            <person name="Wayne K.J."/>
            <person name="Tettelin H."/>
            <person name="Glass J.I."/>
            <person name="Rusch D."/>
            <person name="Podicherti R."/>
            <person name="Tsui H.-C.T."/>
            <person name="Winkler M.E."/>
        </authorList>
    </citation>
    <scope>NUCLEOTIDE SEQUENCE</scope>
</reference>
<feature type="compositionally biased region" description="Polar residues" evidence="3">
    <location>
        <begin position="424"/>
        <end position="437"/>
    </location>
</feature>
<dbReference type="Gene3D" id="3.30.1120.10">
    <property type="match status" value="1"/>
</dbReference>
<organism evidence="5">
    <name type="scientific">marine metagenome</name>
    <dbReference type="NCBI Taxonomy" id="408172"/>
    <lineage>
        <taxon>unclassified sequences</taxon>
        <taxon>metagenomes</taxon>
        <taxon>ecological metagenomes</taxon>
    </lineage>
</organism>
<evidence type="ECO:0000256" key="2">
    <source>
        <dbReference type="ARBA" id="ARBA00022801"/>
    </source>
</evidence>
<sequence>YIKTPNVDKFAKEGIRFTQALAGSPVCAPLRCNLMTGKHAGHASVRANDGGTPLRAGEPTIASVLKEVGYATGGFGKWGCGGRDSTGVPEKHGFDVFFGYYDQVHAHSFYTPYLIRNSEEVPLKGNLGGRSGETHAQYPIMEEALKFIRENKDKPFFCYLPVTPPHGMYDIPKDDPAWRRYKGEKWIEDDKISQDVKNYAAMVTMVDDNLGQVLELLRELKLEDDTIVFFTGDNGGQDRFRSKEHPRGFFGPNVNPRTKVEFRGGKGNLYEGGLRIPYLVRWPGKIKAGQVSDLIFYQPDVLPTLAELCKGKAPDDVDGISILPTLLGEKAVGHKQEKRDMLYWEFGSQVAVRKGQWKAIQPGKGRPWELYDLDQDVSETTSVADEHPKLLAEMKAFAVASHEPIRAGTFTTRERHERDRQAKWGSTRSGSSNSGQKMNRLKDKNLIPLKETKLVRFSSENFGNDRRAAYAIDGSPRTVWHTQFAPKLHKHPHELVIDLGSTRKVSGFHYLARQDGGWNGAFGKTQFFLSDSPEKFGEPVLETTFAKVRKPQAAKLKKPVEGRYLLVRVL</sequence>
<evidence type="ECO:0000313" key="5">
    <source>
        <dbReference type="EMBL" id="SVB46751.1"/>
    </source>
</evidence>
<dbReference type="InterPro" id="IPR000917">
    <property type="entry name" value="Sulfatase_N"/>
</dbReference>
<proteinExistence type="inferred from homology"/>
<feature type="non-terminal residue" evidence="5">
    <location>
        <position position="570"/>
    </location>
</feature>
<accession>A0A382E9T6</accession>
<dbReference type="Gene3D" id="2.60.120.260">
    <property type="entry name" value="Galactose-binding domain-like"/>
    <property type="match status" value="1"/>
</dbReference>
<dbReference type="PROSITE" id="PS50022">
    <property type="entry name" value="FA58C_3"/>
    <property type="match status" value="1"/>
</dbReference>
<protein>
    <recommendedName>
        <fullName evidence="4">F5/8 type C domain-containing protein</fullName>
    </recommendedName>
</protein>
<dbReference type="SUPFAM" id="SSF49785">
    <property type="entry name" value="Galactose-binding domain-like"/>
    <property type="match status" value="1"/>
</dbReference>
<gene>
    <name evidence="5" type="ORF">METZ01_LOCUS199605</name>
</gene>
<name>A0A382E9T6_9ZZZZ</name>
<dbReference type="AlphaFoldDB" id="A0A382E9T6"/>
<dbReference type="PANTHER" id="PTHR42693">
    <property type="entry name" value="ARYLSULFATASE FAMILY MEMBER"/>
    <property type="match status" value="1"/>
</dbReference>
<dbReference type="PANTHER" id="PTHR42693:SF53">
    <property type="entry name" value="ENDO-4-O-SULFATASE"/>
    <property type="match status" value="1"/>
</dbReference>
<dbReference type="Pfam" id="PF00884">
    <property type="entry name" value="Sulfatase"/>
    <property type="match status" value="1"/>
</dbReference>
<comment type="similarity">
    <text evidence="1">Belongs to the sulfatase family.</text>
</comment>
<keyword evidence="2" id="KW-0378">Hydrolase</keyword>
<dbReference type="InterPro" id="IPR017850">
    <property type="entry name" value="Alkaline_phosphatase_core_sf"/>
</dbReference>